<sequence>MITREQIFRALQTIAVPLIVAYVARQLWGEPREEVPKSFYQPLLADIDFVPRRLPVTFRSNVSELDSYERVSVIQDAADAPDTTAVIMNWSRFPNVMLITSLLCSPWLDNTIAQVFIWNNSPRRLKYEDMKNTGCPRSKLRIHNAPANLLFQGRYFACARVDTPYCFIQDDDYLVRSEIIQSLRARIGQSGGSKAIHLLPPHEHLSTTLREIHVKTPEDTHLADVHTSFAWLGHGTILHRSEAQQFLSLLWHLKVTDDEMKMADNFFTVLSNRIPEVWFDQGFELGGGQPFTAGSEGDERNKNYTLRATRYLESLTHCGRASCDAVPDTVTEQARPSPPYVTLDRSHAPNDRMRAACRGSACVLETNIRLLPDNVSHTALNVSDILALERRNRDLLGASEENYVRHPPSNAVDMLAETVFRSLTHATKGDMLSLDVLTDVSDAREWTAIELVWLVNLATEDILKACAFEWSSDGVTWHSASQRLICYDTDREAAIDEENVPLRECSVQMLLGSSALHQRVTGRIFRARLEEDRAERWTVSEVWLRGL</sequence>
<reference evidence="1 2" key="1">
    <citation type="journal article" date="2015" name="Biotechnol. Biofuels">
        <title>Enhanced degradation of softwood versus hardwood by the white-rot fungus Pycnoporus coccineus.</title>
        <authorList>
            <person name="Couturier M."/>
            <person name="Navarro D."/>
            <person name="Chevret D."/>
            <person name="Henrissat B."/>
            <person name="Piumi F."/>
            <person name="Ruiz-Duenas F.J."/>
            <person name="Martinez A.T."/>
            <person name="Grigoriev I.V."/>
            <person name="Riley R."/>
            <person name="Lipzen A."/>
            <person name="Berrin J.G."/>
            <person name="Master E.R."/>
            <person name="Rosso M.N."/>
        </authorList>
    </citation>
    <scope>NUCLEOTIDE SEQUENCE [LARGE SCALE GENOMIC DNA]</scope>
    <source>
        <strain evidence="1 2">BRFM310</strain>
    </source>
</reference>
<protein>
    <submittedName>
        <fullName evidence="1">Uncharacterized protein</fullName>
    </submittedName>
</protein>
<name>A0A1Y2IYH2_TRAC3</name>
<accession>A0A1Y2IYH2</accession>
<dbReference type="OrthoDB" id="1684102at2759"/>
<evidence type="ECO:0000313" key="1">
    <source>
        <dbReference type="EMBL" id="OSD06205.1"/>
    </source>
</evidence>
<dbReference type="EMBL" id="KZ084091">
    <property type="protein sequence ID" value="OSD06205.1"/>
    <property type="molecule type" value="Genomic_DNA"/>
</dbReference>
<dbReference type="STRING" id="1353009.A0A1Y2IYH2"/>
<dbReference type="AlphaFoldDB" id="A0A1Y2IYH2"/>
<dbReference type="Proteomes" id="UP000193067">
    <property type="component" value="Unassembled WGS sequence"/>
</dbReference>
<organism evidence="1 2">
    <name type="scientific">Trametes coccinea (strain BRFM310)</name>
    <name type="common">Pycnoporus coccineus</name>
    <dbReference type="NCBI Taxonomy" id="1353009"/>
    <lineage>
        <taxon>Eukaryota</taxon>
        <taxon>Fungi</taxon>
        <taxon>Dikarya</taxon>
        <taxon>Basidiomycota</taxon>
        <taxon>Agaricomycotina</taxon>
        <taxon>Agaricomycetes</taxon>
        <taxon>Polyporales</taxon>
        <taxon>Polyporaceae</taxon>
        <taxon>Trametes</taxon>
    </lineage>
</organism>
<proteinExistence type="predicted"/>
<evidence type="ECO:0000313" key="2">
    <source>
        <dbReference type="Proteomes" id="UP000193067"/>
    </source>
</evidence>
<gene>
    <name evidence="1" type="ORF">PYCCODRAFT_1432018</name>
</gene>
<keyword evidence="2" id="KW-1185">Reference proteome</keyword>